<dbReference type="EMBL" id="CP000108">
    <property type="protein sequence ID" value="ABB28568.1"/>
    <property type="molecule type" value="Genomic_DNA"/>
</dbReference>
<dbReference type="HOGENOM" id="CLU_153182_0_0_10"/>
<dbReference type="AlphaFoldDB" id="Q3AR07"/>
<sequence length="115" mass="12558">MPLSRSYKETIQDRAQHDPEFRVALFDEAINALLEGETNVGKALLRDLVHTTVGFEGLASELAKSSKSLHRMLAPSGNPSMENLFQIINAVKKHAGISVQVASSCIQQNTQQIVA</sequence>
<dbReference type="KEGG" id="cch:Cag_1308"/>
<organism evidence="1">
    <name type="scientific">Chlorobium chlorochromatii (strain CaD3)</name>
    <dbReference type="NCBI Taxonomy" id="340177"/>
    <lineage>
        <taxon>Bacteria</taxon>
        <taxon>Pseudomonadati</taxon>
        <taxon>Chlorobiota</taxon>
        <taxon>Chlorobiia</taxon>
        <taxon>Chlorobiales</taxon>
        <taxon>Chlorobiaceae</taxon>
        <taxon>Chlorobium/Pelodictyon group</taxon>
        <taxon>Chlorobium</taxon>
    </lineage>
</organism>
<dbReference type="eggNOG" id="COG3636">
    <property type="taxonomic scope" value="Bacteria"/>
</dbReference>
<accession>Q3AR07</accession>
<dbReference type="OrthoDB" id="9794662at2"/>
<name>Q3AR07_CHLCH</name>
<protein>
    <submittedName>
        <fullName evidence="1">Uncharacterized protein</fullName>
    </submittedName>
</protein>
<gene>
    <name evidence="1" type="ordered locus">Cag_1308</name>
</gene>
<dbReference type="STRING" id="340177.Cag_1308"/>
<proteinExistence type="predicted"/>
<evidence type="ECO:0000313" key="1">
    <source>
        <dbReference type="EMBL" id="ABB28568.1"/>
    </source>
</evidence>
<reference evidence="1" key="1">
    <citation type="submission" date="2005-08" db="EMBL/GenBank/DDBJ databases">
        <title>Complete sequence of Chlorobium chlorochromatii CaD3.</title>
        <authorList>
            <person name="Copeland A."/>
            <person name="Lucas S."/>
            <person name="Lapidus A."/>
            <person name="Barry K."/>
            <person name="Detter J.C."/>
            <person name="Glavina T."/>
            <person name="Hammon N."/>
            <person name="Israni S."/>
            <person name="Pitluck S."/>
            <person name="Bryant D."/>
            <person name="Schmutz J."/>
            <person name="Larimer F."/>
            <person name="Land M."/>
            <person name="Kyrpides N."/>
            <person name="Ivanova N."/>
            <person name="Richardson P."/>
        </authorList>
    </citation>
    <scope>NUCLEOTIDE SEQUENCE [LARGE SCALE GENOMIC DNA]</scope>
    <source>
        <strain evidence="1">CaD3</strain>
    </source>
</reference>